<evidence type="ECO:0000256" key="2">
    <source>
        <dbReference type="SAM" id="Phobius"/>
    </source>
</evidence>
<evidence type="ECO:0000313" key="4">
    <source>
        <dbReference type="Proteomes" id="UP000886998"/>
    </source>
</evidence>
<proteinExistence type="predicted"/>
<name>A0A8X6I954_9ARAC</name>
<evidence type="ECO:0000256" key="1">
    <source>
        <dbReference type="SAM" id="MobiDB-lite"/>
    </source>
</evidence>
<gene>
    <name evidence="3" type="ORF">TNIN_118741</name>
</gene>
<sequence length="97" mass="10707">MGRHFKSHHTRGPISLFRKDPPSDFIFLIICPDHPFLPPQAEIPIRQEGYNKGVRSEVKNVARPSLCLAVVGFIVCTSAYSTPGGLLSSLSLTDIFL</sequence>
<comment type="caution">
    <text evidence="3">The sequence shown here is derived from an EMBL/GenBank/DDBJ whole genome shotgun (WGS) entry which is preliminary data.</text>
</comment>
<feature type="compositionally biased region" description="Basic residues" evidence="1">
    <location>
        <begin position="1"/>
        <end position="11"/>
    </location>
</feature>
<dbReference type="AlphaFoldDB" id="A0A8X6I954"/>
<feature type="transmembrane region" description="Helical" evidence="2">
    <location>
        <begin position="61"/>
        <end position="80"/>
    </location>
</feature>
<dbReference type="OrthoDB" id="10536101at2759"/>
<dbReference type="Proteomes" id="UP000886998">
    <property type="component" value="Unassembled WGS sequence"/>
</dbReference>
<keyword evidence="4" id="KW-1185">Reference proteome</keyword>
<keyword evidence="2" id="KW-0812">Transmembrane</keyword>
<feature type="region of interest" description="Disordered" evidence="1">
    <location>
        <begin position="1"/>
        <end position="20"/>
    </location>
</feature>
<protein>
    <submittedName>
        <fullName evidence="3">Uncharacterized protein</fullName>
    </submittedName>
</protein>
<dbReference type="EMBL" id="BMAV01024816">
    <property type="protein sequence ID" value="GFS36313.1"/>
    <property type="molecule type" value="Genomic_DNA"/>
</dbReference>
<evidence type="ECO:0000313" key="3">
    <source>
        <dbReference type="EMBL" id="GFS36313.1"/>
    </source>
</evidence>
<accession>A0A8X6I954</accession>
<keyword evidence="2" id="KW-1133">Transmembrane helix</keyword>
<keyword evidence="2" id="KW-0472">Membrane</keyword>
<organism evidence="3 4">
    <name type="scientific">Trichonephila inaurata madagascariensis</name>
    <dbReference type="NCBI Taxonomy" id="2747483"/>
    <lineage>
        <taxon>Eukaryota</taxon>
        <taxon>Metazoa</taxon>
        <taxon>Ecdysozoa</taxon>
        <taxon>Arthropoda</taxon>
        <taxon>Chelicerata</taxon>
        <taxon>Arachnida</taxon>
        <taxon>Araneae</taxon>
        <taxon>Araneomorphae</taxon>
        <taxon>Entelegynae</taxon>
        <taxon>Araneoidea</taxon>
        <taxon>Nephilidae</taxon>
        <taxon>Trichonephila</taxon>
        <taxon>Trichonephila inaurata</taxon>
    </lineage>
</organism>
<reference evidence="3" key="1">
    <citation type="submission" date="2020-08" db="EMBL/GenBank/DDBJ databases">
        <title>Multicomponent nature underlies the extraordinary mechanical properties of spider dragline silk.</title>
        <authorList>
            <person name="Kono N."/>
            <person name="Nakamura H."/>
            <person name="Mori M."/>
            <person name="Yoshida Y."/>
            <person name="Ohtoshi R."/>
            <person name="Malay A.D."/>
            <person name="Moran D.A.P."/>
            <person name="Tomita M."/>
            <person name="Numata K."/>
            <person name="Arakawa K."/>
        </authorList>
    </citation>
    <scope>NUCLEOTIDE SEQUENCE</scope>
</reference>